<proteinExistence type="predicted"/>
<sequence>MDELSVKCLLYADLQVILAPLGCGLQERVEGSYPSLPQHHKGQHPQPRKTPTKTKVTRLSSPLSPPCAAWPEATTRVRTEHGSVGRATQKMRRKEYSILVST</sequence>
<evidence type="ECO:0000313" key="2">
    <source>
        <dbReference type="EMBL" id="GBP12312.1"/>
    </source>
</evidence>
<evidence type="ECO:0000313" key="3">
    <source>
        <dbReference type="Proteomes" id="UP000299102"/>
    </source>
</evidence>
<dbReference type="Proteomes" id="UP000299102">
    <property type="component" value="Unassembled WGS sequence"/>
</dbReference>
<protein>
    <submittedName>
        <fullName evidence="2">Uncharacterized protein</fullName>
    </submittedName>
</protein>
<dbReference type="EMBL" id="BGZK01000051">
    <property type="protein sequence ID" value="GBP12312.1"/>
    <property type="molecule type" value="Genomic_DNA"/>
</dbReference>
<accession>A0A4C1TCW9</accession>
<dbReference type="AlphaFoldDB" id="A0A4C1TCW9"/>
<name>A0A4C1TCW9_EUMVA</name>
<feature type="compositionally biased region" description="Basic residues" evidence="1">
    <location>
        <begin position="38"/>
        <end position="56"/>
    </location>
</feature>
<gene>
    <name evidence="2" type="ORF">EVAR_75754_1</name>
</gene>
<reference evidence="2 3" key="1">
    <citation type="journal article" date="2019" name="Commun. Biol.">
        <title>The bagworm genome reveals a unique fibroin gene that provides high tensile strength.</title>
        <authorList>
            <person name="Kono N."/>
            <person name="Nakamura H."/>
            <person name="Ohtoshi R."/>
            <person name="Tomita M."/>
            <person name="Numata K."/>
            <person name="Arakawa K."/>
        </authorList>
    </citation>
    <scope>NUCLEOTIDE SEQUENCE [LARGE SCALE GENOMIC DNA]</scope>
</reference>
<keyword evidence="3" id="KW-1185">Reference proteome</keyword>
<evidence type="ECO:0000256" key="1">
    <source>
        <dbReference type="SAM" id="MobiDB-lite"/>
    </source>
</evidence>
<feature type="region of interest" description="Disordered" evidence="1">
    <location>
        <begin position="29"/>
        <end position="69"/>
    </location>
</feature>
<organism evidence="2 3">
    <name type="scientific">Eumeta variegata</name>
    <name type="common">Bagworm moth</name>
    <name type="synonym">Eumeta japonica</name>
    <dbReference type="NCBI Taxonomy" id="151549"/>
    <lineage>
        <taxon>Eukaryota</taxon>
        <taxon>Metazoa</taxon>
        <taxon>Ecdysozoa</taxon>
        <taxon>Arthropoda</taxon>
        <taxon>Hexapoda</taxon>
        <taxon>Insecta</taxon>
        <taxon>Pterygota</taxon>
        <taxon>Neoptera</taxon>
        <taxon>Endopterygota</taxon>
        <taxon>Lepidoptera</taxon>
        <taxon>Glossata</taxon>
        <taxon>Ditrysia</taxon>
        <taxon>Tineoidea</taxon>
        <taxon>Psychidae</taxon>
        <taxon>Oiketicinae</taxon>
        <taxon>Eumeta</taxon>
    </lineage>
</organism>
<comment type="caution">
    <text evidence="2">The sequence shown here is derived from an EMBL/GenBank/DDBJ whole genome shotgun (WGS) entry which is preliminary data.</text>
</comment>